<name>A0A0B7BNV1_9EUPU</name>
<organism evidence="2">
    <name type="scientific">Arion vulgaris</name>
    <dbReference type="NCBI Taxonomy" id="1028688"/>
    <lineage>
        <taxon>Eukaryota</taxon>
        <taxon>Metazoa</taxon>
        <taxon>Spiralia</taxon>
        <taxon>Lophotrochozoa</taxon>
        <taxon>Mollusca</taxon>
        <taxon>Gastropoda</taxon>
        <taxon>Heterobranchia</taxon>
        <taxon>Euthyneura</taxon>
        <taxon>Panpulmonata</taxon>
        <taxon>Eupulmonata</taxon>
        <taxon>Stylommatophora</taxon>
        <taxon>Helicina</taxon>
        <taxon>Arionoidea</taxon>
        <taxon>Arionidae</taxon>
        <taxon>Arion</taxon>
    </lineage>
</organism>
<reference evidence="2" key="1">
    <citation type="submission" date="2014-12" db="EMBL/GenBank/DDBJ databases">
        <title>Insight into the proteome of Arion vulgaris.</title>
        <authorList>
            <person name="Aradska J."/>
            <person name="Bulat T."/>
            <person name="Smidak R."/>
            <person name="Sarate P."/>
            <person name="Gangsoo J."/>
            <person name="Sialana F."/>
            <person name="Bilban M."/>
            <person name="Lubec G."/>
        </authorList>
    </citation>
    <scope>NUCLEOTIDE SEQUENCE</scope>
    <source>
        <tissue evidence="2">Skin</tissue>
    </source>
</reference>
<proteinExistence type="predicted"/>
<accession>A0A0B7BNV1</accession>
<dbReference type="InterPro" id="IPR013783">
    <property type="entry name" value="Ig-like_fold"/>
</dbReference>
<feature type="domain" description="Ig-like" evidence="1">
    <location>
        <begin position="2"/>
        <end position="106"/>
    </location>
</feature>
<dbReference type="AlphaFoldDB" id="A0A0B7BNV1"/>
<dbReference type="SUPFAM" id="SSF48726">
    <property type="entry name" value="Immunoglobulin"/>
    <property type="match status" value="2"/>
</dbReference>
<evidence type="ECO:0000259" key="1">
    <source>
        <dbReference type="PROSITE" id="PS50835"/>
    </source>
</evidence>
<dbReference type="InterPro" id="IPR036179">
    <property type="entry name" value="Ig-like_dom_sf"/>
</dbReference>
<gene>
    <name evidence="2" type="primary">ORF201670</name>
</gene>
<sequence>LPAALRLSCDPAEELKSYTFTCDDLSNGGTHFVTWTKNGISFAVCSPTVCYLDPVNPDYKISYLNQSSILTITNVTRQNGGLYECNGAGEKPNCNLTVYARPESVSCQQPKVQIDGNSIMVDCNMIKTYPPPFCKFSWFINGTEKNVTLSTSYQTSESGNPSYFNAVCSLTLLVQDLSFGSH</sequence>
<dbReference type="EMBL" id="HACG01047712">
    <property type="protein sequence ID" value="CEK94577.1"/>
    <property type="molecule type" value="Transcribed_RNA"/>
</dbReference>
<dbReference type="Gene3D" id="2.60.40.10">
    <property type="entry name" value="Immunoglobulins"/>
    <property type="match status" value="1"/>
</dbReference>
<protein>
    <recommendedName>
        <fullName evidence="1">Ig-like domain-containing protein</fullName>
    </recommendedName>
</protein>
<feature type="non-terminal residue" evidence="2">
    <location>
        <position position="182"/>
    </location>
</feature>
<feature type="non-terminal residue" evidence="2">
    <location>
        <position position="1"/>
    </location>
</feature>
<dbReference type="InterPro" id="IPR007110">
    <property type="entry name" value="Ig-like_dom"/>
</dbReference>
<evidence type="ECO:0000313" key="2">
    <source>
        <dbReference type="EMBL" id="CEK94577.1"/>
    </source>
</evidence>
<dbReference type="PROSITE" id="PS50835">
    <property type="entry name" value="IG_LIKE"/>
    <property type="match status" value="1"/>
</dbReference>